<dbReference type="SFLD" id="SFLDS00029">
    <property type="entry name" value="Radical_SAM"/>
    <property type="match status" value="1"/>
</dbReference>
<keyword evidence="1" id="KW-0479">Metal-binding</keyword>
<reference evidence="5 6" key="1">
    <citation type="submission" date="2018-11" db="EMBL/GenBank/DDBJ databases">
        <title>Genomic Encyclopedia of Type Strains, Phase IV (KMG-IV): sequencing the most valuable type-strain genomes for metagenomic binning, comparative biology and taxonomic classification.</title>
        <authorList>
            <person name="Goeker M."/>
        </authorList>
    </citation>
    <scope>NUCLEOTIDE SEQUENCE [LARGE SCALE GENOMIC DNA]</scope>
    <source>
        <strain evidence="5 6">DSM 102936</strain>
    </source>
</reference>
<dbReference type="InterPro" id="IPR007197">
    <property type="entry name" value="rSAM"/>
</dbReference>
<evidence type="ECO:0000259" key="4">
    <source>
        <dbReference type="Pfam" id="PF04055"/>
    </source>
</evidence>
<keyword evidence="6" id="KW-1185">Reference proteome</keyword>
<dbReference type="Gene3D" id="3.80.30.30">
    <property type="match status" value="1"/>
</dbReference>
<dbReference type="SUPFAM" id="SSF102114">
    <property type="entry name" value="Radical SAM enzymes"/>
    <property type="match status" value="1"/>
</dbReference>
<dbReference type="OrthoDB" id="9787478at2"/>
<dbReference type="GO" id="GO:0016829">
    <property type="term" value="F:lyase activity"/>
    <property type="evidence" value="ECO:0007669"/>
    <property type="project" value="UniProtKB-KW"/>
</dbReference>
<dbReference type="PANTHER" id="PTHR43432">
    <property type="entry name" value="SLR0285 PROTEIN"/>
    <property type="match status" value="1"/>
</dbReference>
<feature type="domain" description="Radical SAM core" evidence="4">
    <location>
        <begin position="28"/>
        <end position="195"/>
    </location>
</feature>
<comment type="caution">
    <text evidence="5">The sequence shown here is derived from an EMBL/GenBank/DDBJ whole genome shotgun (WGS) entry which is preliminary data.</text>
</comment>
<gene>
    <name evidence="5" type="ORF">EDD75_2121</name>
</gene>
<dbReference type="InterPro" id="IPR058240">
    <property type="entry name" value="rSAM_sf"/>
</dbReference>
<protein>
    <submittedName>
        <fullName evidence="5">DNA repair photolyase</fullName>
    </submittedName>
</protein>
<dbReference type="InterPro" id="IPR040086">
    <property type="entry name" value="MJ0683-like"/>
</dbReference>
<dbReference type="EMBL" id="RKRE01000003">
    <property type="protein sequence ID" value="RPF43002.1"/>
    <property type="molecule type" value="Genomic_DNA"/>
</dbReference>
<organism evidence="5 6">
    <name type="scientific">Thermodesulfitimonas autotrophica</name>
    <dbReference type="NCBI Taxonomy" id="1894989"/>
    <lineage>
        <taxon>Bacteria</taxon>
        <taxon>Bacillati</taxon>
        <taxon>Bacillota</taxon>
        <taxon>Clostridia</taxon>
        <taxon>Thermoanaerobacterales</taxon>
        <taxon>Thermoanaerobacteraceae</taxon>
        <taxon>Thermodesulfitimonas</taxon>
    </lineage>
</organism>
<dbReference type="SFLD" id="SFLDG01084">
    <property type="entry name" value="Uncharacterised_Radical_SAM_Su"/>
    <property type="match status" value="1"/>
</dbReference>
<dbReference type="GO" id="GO:0046872">
    <property type="term" value="F:metal ion binding"/>
    <property type="evidence" value="ECO:0007669"/>
    <property type="project" value="UniProtKB-KW"/>
</dbReference>
<proteinExistence type="predicted"/>
<dbReference type="Pfam" id="PF04055">
    <property type="entry name" value="Radical_SAM"/>
    <property type="match status" value="1"/>
</dbReference>
<sequence length="289" mass="31218">MCEAVVKPIHCKTALSRTGIGGYRYCLNPYFGCAHGCLYCYADTILRFASRAGKWGGFVAPKVNFPQVLTRELQRKQALSGRIILGTVTDAYQPAEAEFGLTRESLKVLAAADPEAEVELLTKSDLVVRDADLLGKLQNCSVGFTVTVSDDGVAAVLEPGAAPPAARLRAAGRLAAAGIEVWAFVAPVLPGITDAPGVLERLVSALSEAGVREVYLDALNPYPASVERLTAAYRRNFPRAVKSLERYLADPSGYLGALSGRLTALARRHGCFIKPPRPWDRRRFTAGRR</sequence>
<accession>A0A3N5B2R4</accession>
<dbReference type="GO" id="GO:0051536">
    <property type="term" value="F:iron-sulfur cluster binding"/>
    <property type="evidence" value="ECO:0007669"/>
    <property type="project" value="UniProtKB-KW"/>
</dbReference>
<keyword evidence="3" id="KW-0411">Iron-sulfur</keyword>
<dbReference type="Proteomes" id="UP000282654">
    <property type="component" value="Unassembled WGS sequence"/>
</dbReference>
<dbReference type="PANTHER" id="PTHR43432:SF3">
    <property type="entry name" value="SLR0285 PROTEIN"/>
    <property type="match status" value="1"/>
</dbReference>
<evidence type="ECO:0000256" key="2">
    <source>
        <dbReference type="ARBA" id="ARBA00023004"/>
    </source>
</evidence>
<evidence type="ECO:0000256" key="1">
    <source>
        <dbReference type="ARBA" id="ARBA00022723"/>
    </source>
</evidence>
<dbReference type="AlphaFoldDB" id="A0A3N5B2R4"/>
<dbReference type="RefSeq" id="WP_123931797.1">
    <property type="nucleotide sequence ID" value="NZ_RKRE01000003.1"/>
</dbReference>
<evidence type="ECO:0000256" key="3">
    <source>
        <dbReference type="ARBA" id="ARBA00023014"/>
    </source>
</evidence>
<evidence type="ECO:0000313" key="6">
    <source>
        <dbReference type="Proteomes" id="UP000282654"/>
    </source>
</evidence>
<name>A0A3N5B2R4_9THEO</name>
<evidence type="ECO:0000313" key="5">
    <source>
        <dbReference type="EMBL" id="RPF43002.1"/>
    </source>
</evidence>
<keyword evidence="2" id="KW-0408">Iron</keyword>
<keyword evidence="5" id="KW-0456">Lyase</keyword>